<organism evidence="2 3">
    <name type="scientific">Plutella xylostella</name>
    <name type="common">Diamondback moth</name>
    <name type="synonym">Plutella maculipennis</name>
    <dbReference type="NCBI Taxonomy" id="51655"/>
    <lineage>
        <taxon>Eukaryota</taxon>
        <taxon>Metazoa</taxon>
        <taxon>Ecdysozoa</taxon>
        <taxon>Arthropoda</taxon>
        <taxon>Hexapoda</taxon>
        <taxon>Insecta</taxon>
        <taxon>Pterygota</taxon>
        <taxon>Neoptera</taxon>
        <taxon>Endopterygota</taxon>
        <taxon>Lepidoptera</taxon>
        <taxon>Glossata</taxon>
        <taxon>Ditrysia</taxon>
        <taxon>Yponomeutoidea</taxon>
        <taxon>Plutellidae</taxon>
        <taxon>Plutella</taxon>
    </lineage>
</organism>
<feature type="domain" description="Reverse transcriptase" evidence="1">
    <location>
        <begin position="291"/>
        <end position="556"/>
    </location>
</feature>
<dbReference type="PANTHER" id="PTHR47027">
    <property type="entry name" value="REVERSE TRANSCRIPTASE DOMAIN-CONTAINING PROTEIN"/>
    <property type="match status" value="1"/>
</dbReference>
<sequence length="801" mass="93496">MAAALCGSEWRSVVCAGGGAAGWVPRAADWFIALLTTIEERYAVLPRPGHRLQFLELQLELIDEWRVRLTQLLRAATEVLDETFLTSPDSMDPMIAVINAAHHTRTVLLQRAHSLTILNYLSKKDAILRPSPKETKSNDTDLNLYIKKIRKKIIQNKKRKKLEAIEQELETRCSTKRSNKLHNKHKEWVKTLSKSHHGKAQDLTNRNEIVEVATSFYRKLYSETENNEPVKNIIDPNIEQEKLPKILETEVEYAIRQLKKEKSPGEDSITNDTILAMIEPLTPHLTKLYNDIITQNKTPEEWKISLITLLYKKGDPKLIDNYRPISLLPTLYKLFSMVILNRISKSLDYQQPREQAGFRKGYSTTDHIFTLTQIIERYNEYNKKLYVAFIDYSKAFDSISHAKLWESLAEQGIHSKYIHLLKSLYSQASAKIKLERIGDSFDIQRGVKQGDPLSPKLFTALLESVFRKINWHQYGISIDGEILTHLRFADDVVILSEDHENIVEMLTAMEIESQKVGLYMNKSKTKIMTNGEEKNTTIGSGNIEYVKEYIYLGQLISFDNAISKEIDRRITLGWKKYWLHKDIFKSNLPVHLKQKLMESAVLPTVTYGCQTWPLTKNIIRKLNTFQRSAERSMLGIKLRDKVRCSVIRSITKVRDIVEMVCALKWKWAGHVARYTDNRWSERVLNWYPRDNPRSRGRQKRRWVDDIVRVAGNTWQRQARQRGQWKDMEEAFTQQWHYLQLHYYRRQFQQLTRRQHCDENDLSYGDDDEDLPMLDDDQPFEEVLGMSYGEKITLGVVHALIK</sequence>
<dbReference type="InterPro" id="IPR007528">
    <property type="entry name" value="RINT1_Tip20"/>
</dbReference>
<evidence type="ECO:0000313" key="2">
    <source>
        <dbReference type="EMBL" id="CAG9094113.1"/>
    </source>
</evidence>
<dbReference type="EMBL" id="CAJHNJ030000003">
    <property type="protein sequence ID" value="CAG9094113.1"/>
    <property type="molecule type" value="Genomic_DNA"/>
</dbReference>
<comment type="caution">
    <text evidence="2">The sequence shown here is derived from an EMBL/GenBank/DDBJ whole genome shotgun (WGS) entry which is preliminary data.</text>
</comment>
<dbReference type="CDD" id="cd01650">
    <property type="entry name" value="RT_nLTR_like"/>
    <property type="match status" value="1"/>
</dbReference>
<dbReference type="InterPro" id="IPR043128">
    <property type="entry name" value="Rev_trsase/Diguanyl_cyclase"/>
</dbReference>
<keyword evidence="3" id="KW-1185">Reference proteome</keyword>
<dbReference type="Pfam" id="PF04437">
    <property type="entry name" value="RINT1_TIP1"/>
    <property type="match status" value="1"/>
</dbReference>
<evidence type="ECO:0000313" key="3">
    <source>
        <dbReference type="Proteomes" id="UP000653454"/>
    </source>
</evidence>
<gene>
    <name evidence="2" type="ORF">PLXY2_LOCUS1256</name>
</gene>
<dbReference type="InterPro" id="IPR043502">
    <property type="entry name" value="DNA/RNA_pol_sf"/>
</dbReference>
<dbReference type="AlphaFoldDB" id="A0A8S4DE08"/>
<dbReference type="SUPFAM" id="SSF56672">
    <property type="entry name" value="DNA/RNA polymerases"/>
    <property type="match status" value="1"/>
</dbReference>
<name>A0A8S4DE08_PLUXY</name>
<dbReference type="InterPro" id="IPR000477">
    <property type="entry name" value="RT_dom"/>
</dbReference>
<dbReference type="PROSITE" id="PS50878">
    <property type="entry name" value="RT_POL"/>
    <property type="match status" value="1"/>
</dbReference>
<evidence type="ECO:0000259" key="1">
    <source>
        <dbReference type="PROSITE" id="PS50878"/>
    </source>
</evidence>
<protein>
    <submittedName>
        <fullName evidence="2">(diamondback moth) hypothetical protein</fullName>
    </submittedName>
</protein>
<dbReference type="GO" id="GO:0071897">
    <property type="term" value="P:DNA biosynthetic process"/>
    <property type="evidence" value="ECO:0007669"/>
    <property type="project" value="UniProtKB-ARBA"/>
</dbReference>
<dbReference type="GO" id="GO:0006888">
    <property type="term" value="P:endoplasmic reticulum to Golgi vesicle-mediated transport"/>
    <property type="evidence" value="ECO:0007669"/>
    <property type="project" value="InterPro"/>
</dbReference>
<dbReference type="Proteomes" id="UP000653454">
    <property type="component" value="Unassembled WGS sequence"/>
</dbReference>
<dbReference type="GO" id="GO:0006890">
    <property type="term" value="P:retrograde vesicle-mediated transport, Golgi to endoplasmic reticulum"/>
    <property type="evidence" value="ECO:0007669"/>
    <property type="project" value="InterPro"/>
</dbReference>
<accession>A0A8S4DE08</accession>
<dbReference type="GO" id="GO:0070939">
    <property type="term" value="C:Dsl1/NZR complex"/>
    <property type="evidence" value="ECO:0007669"/>
    <property type="project" value="InterPro"/>
</dbReference>
<reference evidence="2" key="1">
    <citation type="submission" date="2020-11" db="EMBL/GenBank/DDBJ databases">
        <authorList>
            <person name="Whiteford S."/>
        </authorList>
    </citation>
    <scope>NUCLEOTIDE SEQUENCE</scope>
</reference>
<dbReference type="PANTHER" id="PTHR47027:SF20">
    <property type="entry name" value="REVERSE TRANSCRIPTASE-LIKE PROTEIN WITH RNA-DIRECTED DNA POLYMERASE DOMAIN"/>
    <property type="match status" value="1"/>
</dbReference>
<dbReference type="Pfam" id="PF00078">
    <property type="entry name" value="RVT_1"/>
    <property type="match status" value="1"/>
</dbReference>
<dbReference type="Gene3D" id="3.30.70.270">
    <property type="match status" value="1"/>
</dbReference>
<proteinExistence type="predicted"/>